<dbReference type="SUPFAM" id="SSF52540">
    <property type="entry name" value="P-loop containing nucleoside triphosphate hydrolases"/>
    <property type="match status" value="2"/>
</dbReference>
<evidence type="ECO:0000256" key="4">
    <source>
        <dbReference type="ARBA" id="ARBA00022840"/>
    </source>
</evidence>
<feature type="domain" description="ABC transporter" evidence="5">
    <location>
        <begin position="6"/>
        <end position="241"/>
    </location>
</feature>
<dbReference type="InterPro" id="IPR003593">
    <property type="entry name" value="AAA+_ATPase"/>
</dbReference>
<evidence type="ECO:0000256" key="1">
    <source>
        <dbReference type="ARBA" id="ARBA00022448"/>
    </source>
</evidence>
<proteinExistence type="predicted"/>
<keyword evidence="4 6" id="KW-0067">ATP-binding</keyword>
<feature type="domain" description="ABC transporter" evidence="5">
    <location>
        <begin position="251"/>
        <end position="494"/>
    </location>
</feature>
<name>A0ABN0NW90_TRELE</name>
<dbReference type="EMBL" id="AWVH01000044">
    <property type="protein sequence ID" value="ERJ91554.1"/>
    <property type="molecule type" value="Genomic_DNA"/>
</dbReference>
<keyword evidence="1" id="KW-0813">Transport</keyword>
<dbReference type="GO" id="GO:0005524">
    <property type="term" value="F:ATP binding"/>
    <property type="evidence" value="ECO:0007669"/>
    <property type="project" value="UniProtKB-KW"/>
</dbReference>
<gene>
    <name evidence="6" type="ORF">HMPREF9193_02007</name>
</gene>
<sequence>MQKSILKMSRICKTFPGVQALQGVDFELYKGEVHALMGENGAGKSTLMKILNGMYTADSGSIELEGKTVCPRCSHDAIQLGISMIHQELSPIPAMTVAENIFLGHLPGRCFVNKRKLNEQTEALFKSFDLPVIPANVTMNTLSIAQIQLVEIVKAIAYKSRIIVMDEPTSAIADTEVELLFNIIRRLTASGVSIVYISHKMDEIFRISDRISVMRDGTMIGTDEASQTDQTRLINMMVGRDVSALFQRRGESFGDVKISVHNLCSPGCFENVSFDVRSGEILGITGLIGSKRTEVVEALFGLRPISSGKILIDGKEVCIKKPQDAIKRGMALVTEDRKQQGLFLDKSLIFNTSLVNLTKMVFGPFIKKKTEKNISAAILKKLSVKTPSFTVPVSSLSGGNQQKVVLAKWLSTNPEILILDEPTRGIDVKAKQEIYMLIDAIAKQGKAVIVISSEMPEIMAISDRIIVMNSGRVRGVLLKDEINKEQIMRCALAF</sequence>
<dbReference type="CDD" id="cd03216">
    <property type="entry name" value="ABC_Carb_Monos_I"/>
    <property type="match status" value="1"/>
</dbReference>
<dbReference type="PANTHER" id="PTHR43790:SF9">
    <property type="entry name" value="GALACTOFURANOSE TRANSPORTER ATP-BINDING PROTEIN YTFR"/>
    <property type="match status" value="1"/>
</dbReference>
<evidence type="ECO:0000313" key="6">
    <source>
        <dbReference type="EMBL" id="ERJ91554.1"/>
    </source>
</evidence>
<evidence type="ECO:0000259" key="5">
    <source>
        <dbReference type="PROSITE" id="PS50893"/>
    </source>
</evidence>
<organism evidence="6 7">
    <name type="scientific">Treponema lecithinolyticum ATCC 700332</name>
    <dbReference type="NCBI Taxonomy" id="1321815"/>
    <lineage>
        <taxon>Bacteria</taxon>
        <taxon>Pseudomonadati</taxon>
        <taxon>Spirochaetota</taxon>
        <taxon>Spirochaetia</taxon>
        <taxon>Spirochaetales</taxon>
        <taxon>Treponemataceae</taxon>
        <taxon>Treponema</taxon>
    </lineage>
</organism>
<dbReference type="Gene3D" id="3.40.50.300">
    <property type="entry name" value="P-loop containing nucleotide triphosphate hydrolases"/>
    <property type="match status" value="2"/>
</dbReference>
<keyword evidence="2" id="KW-0677">Repeat</keyword>
<dbReference type="Proteomes" id="UP000016649">
    <property type="component" value="Unassembled WGS sequence"/>
</dbReference>
<comment type="caution">
    <text evidence="6">The sequence shown here is derived from an EMBL/GenBank/DDBJ whole genome shotgun (WGS) entry which is preliminary data.</text>
</comment>
<dbReference type="PROSITE" id="PS50893">
    <property type="entry name" value="ABC_TRANSPORTER_2"/>
    <property type="match status" value="2"/>
</dbReference>
<dbReference type="PANTHER" id="PTHR43790">
    <property type="entry name" value="CARBOHYDRATE TRANSPORT ATP-BINDING PROTEIN MG119-RELATED"/>
    <property type="match status" value="1"/>
</dbReference>
<dbReference type="InterPro" id="IPR017871">
    <property type="entry name" value="ABC_transporter-like_CS"/>
</dbReference>
<reference evidence="6 7" key="1">
    <citation type="submission" date="2013-08" db="EMBL/GenBank/DDBJ databases">
        <authorList>
            <person name="Weinstock G."/>
            <person name="Sodergren E."/>
            <person name="Wylie T."/>
            <person name="Fulton L."/>
            <person name="Fulton R."/>
            <person name="Fronick C."/>
            <person name="O'Laughlin M."/>
            <person name="Godfrey J."/>
            <person name="Miner T."/>
            <person name="Herter B."/>
            <person name="Appelbaum E."/>
            <person name="Cordes M."/>
            <person name="Lek S."/>
            <person name="Wollam A."/>
            <person name="Pepin K.H."/>
            <person name="Palsikar V.B."/>
            <person name="Mitreva M."/>
            <person name="Wilson R.K."/>
        </authorList>
    </citation>
    <scope>NUCLEOTIDE SEQUENCE [LARGE SCALE GENOMIC DNA]</scope>
    <source>
        <strain evidence="6 7">ATCC 700332</strain>
    </source>
</reference>
<evidence type="ECO:0000256" key="3">
    <source>
        <dbReference type="ARBA" id="ARBA00022741"/>
    </source>
</evidence>
<dbReference type="CDD" id="cd03215">
    <property type="entry name" value="ABC_Carb_Monos_II"/>
    <property type="match status" value="1"/>
</dbReference>
<keyword evidence="3" id="KW-0547">Nucleotide-binding</keyword>
<evidence type="ECO:0000256" key="2">
    <source>
        <dbReference type="ARBA" id="ARBA00022737"/>
    </source>
</evidence>
<dbReference type="SMART" id="SM00382">
    <property type="entry name" value="AAA"/>
    <property type="match status" value="2"/>
</dbReference>
<dbReference type="InterPro" id="IPR003439">
    <property type="entry name" value="ABC_transporter-like_ATP-bd"/>
</dbReference>
<accession>A0ABN0NW90</accession>
<keyword evidence="7" id="KW-1185">Reference proteome</keyword>
<dbReference type="InterPro" id="IPR027417">
    <property type="entry name" value="P-loop_NTPase"/>
</dbReference>
<protein>
    <submittedName>
        <fullName evidence="6">Galactose/methyl galactoside ABC transporter, ATP-binding protein MglA</fullName>
    </submittedName>
</protein>
<dbReference type="InterPro" id="IPR050107">
    <property type="entry name" value="ABC_carbohydrate_import_ATPase"/>
</dbReference>
<evidence type="ECO:0000313" key="7">
    <source>
        <dbReference type="Proteomes" id="UP000016649"/>
    </source>
</evidence>
<dbReference type="RefSeq" id="WP_021686180.1">
    <property type="nucleotide sequence ID" value="NZ_KI260554.1"/>
</dbReference>
<dbReference type="Pfam" id="PF00005">
    <property type="entry name" value="ABC_tran"/>
    <property type="match status" value="2"/>
</dbReference>
<dbReference type="PROSITE" id="PS00211">
    <property type="entry name" value="ABC_TRANSPORTER_1"/>
    <property type="match status" value="1"/>
</dbReference>